<name>A0A453ARR5_AEGTS</name>
<protein>
    <submittedName>
        <fullName evidence="1">Uncharacterized protein</fullName>
    </submittedName>
</protein>
<reference evidence="1" key="3">
    <citation type="journal article" date="2017" name="Nature">
        <title>Genome sequence of the progenitor of the wheat D genome Aegilops tauschii.</title>
        <authorList>
            <person name="Luo M.C."/>
            <person name="Gu Y.Q."/>
            <person name="Puiu D."/>
            <person name="Wang H."/>
            <person name="Twardziok S.O."/>
            <person name="Deal K.R."/>
            <person name="Huo N."/>
            <person name="Zhu T."/>
            <person name="Wang L."/>
            <person name="Wang Y."/>
            <person name="McGuire P.E."/>
            <person name="Liu S."/>
            <person name="Long H."/>
            <person name="Ramasamy R.K."/>
            <person name="Rodriguez J.C."/>
            <person name="Van S.L."/>
            <person name="Yuan L."/>
            <person name="Wang Z."/>
            <person name="Xia Z."/>
            <person name="Xiao L."/>
            <person name="Anderson O.D."/>
            <person name="Ouyang S."/>
            <person name="Liang Y."/>
            <person name="Zimin A.V."/>
            <person name="Pertea G."/>
            <person name="Qi P."/>
            <person name="Bennetzen J.L."/>
            <person name="Dai X."/>
            <person name="Dawson M.W."/>
            <person name="Muller H.G."/>
            <person name="Kugler K."/>
            <person name="Rivarola-Duarte L."/>
            <person name="Spannagl M."/>
            <person name="Mayer K.F.X."/>
            <person name="Lu F.H."/>
            <person name="Bevan M.W."/>
            <person name="Leroy P."/>
            <person name="Li P."/>
            <person name="You F.M."/>
            <person name="Sun Q."/>
            <person name="Liu Z."/>
            <person name="Lyons E."/>
            <person name="Wicker T."/>
            <person name="Salzberg S.L."/>
            <person name="Devos K.M."/>
            <person name="Dvorak J."/>
        </authorList>
    </citation>
    <scope>NUCLEOTIDE SEQUENCE [LARGE SCALE GENOMIC DNA]</scope>
    <source>
        <strain evidence="1">cv. AL8/78</strain>
    </source>
</reference>
<dbReference type="Proteomes" id="UP000015105">
    <property type="component" value="Chromosome 2D"/>
</dbReference>
<organism evidence="1 2">
    <name type="scientific">Aegilops tauschii subsp. strangulata</name>
    <name type="common">Goatgrass</name>
    <dbReference type="NCBI Taxonomy" id="200361"/>
    <lineage>
        <taxon>Eukaryota</taxon>
        <taxon>Viridiplantae</taxon>
        <taxon>Streptophyta</taxon>
        <taxon>Embryophyta</taxon>
        <taxon>Tracheophyta</taxon>
        <taxon>Spermatophyta</taxon>
        <taxon>Magnoliopsida</taxon>
        <taxon>Liliopsida</taxon>
        <taxon>Poales</taxon>
        <taxon>Poaceae</taxon>
        <taxon>BOP clade</taxon>
        <taxon>Pooideae</taxon>
        <taxon>Triticodae</taxon>
        <taxon>Triticeae</taxon>
        <taxon>Triticinae</taxon>
        <taxon>Aegilops</taxon>
    </lineage>
</organism>
<sequence length="236" mass="25643">LRPRPDAGARARPLRRGGSPRLPVLRHCVGHLRGRGCADRGAPRLGQGLRPLPLPRGAHVRGFQGLPLQLPCVPRACRPVGVRDLRDCTCIWIHFGIQQERLWTNHAGVGCRLVSAPRGVWICRGCGLLPASGRWSSGSNDVATCGGIDISGGNGRFCNRGCGDIWYARDSLRYDPSSLSQSLEGVPGGQESTITVLLRYIYAPPPPPFALLPCICEPYDPFQLYNLHILCSLLIA</sequence>
<evidence type="ECO:0000313" key="2">
    <source>
        <dbReference type="Proteomes" id="UP000015105"/>
    </source>
</evidence>
<proteinExistence type="predicted"/>
<evidence type="ECO:0000313" key="1">
    <source>
        <dbReference type="EnsemblPlants" id="AET2Gv20240300.1"/>
    </source>
</evidence>
<dbReference type="AlphaFoldDB" id="A0A453ARR5"/>
<dbReference type="Gramene" id="AET2Gv20240300.1">
    <property type="protein sequence ID" value="AET2Gv20240300.1"/>
    <property type="gene ID" value="AET2Gv20240300"/>
</dbReference>
<reference evidence="2" key="1">
    <citation type="journal article" date="2014" name="Science">
        <title>Ancient hybridizations among the ancestral genomes of bread wheat.</title>
        <authorList>
            <consortium name="International Wheat Genome Sequencing Consortium,"/>
            <person name="Marcussen T."/>
            <person name="Sandve S.R."/>
            <person name="Heier L."/>
            <person name="Spannagl M."/>
            <person name="Pfeifer M."/>
            <person name="Jakobsen K.S."/>
            <person name="Wulff B.B."/>
            <person name="Steuernagel B."/>
            <person name="Mayer K.F."/>
            <person name="Olsen O.A."/>
        </authorList>
    </citation>
    <scope>NUCLEOTIDE SEQUENCE [LARGE SCALE GENOMIC DNA]</scope>
    <source>
        <strain evidence="2">cv. AL8/78</strain>
    </source>
</reference>
<reference evidence="1" key="4">
    <citation type="submission" date="2019-03" db="UniProtKB">
        <authorList>
            <consortium name="EnsemblPlants"/>
        </authorList>
    </citation>
    <scope>IDENTIFICATION</scope>
</reference>
<reference evidence="2" key="2">
    <citation type="journal article" date="2017" name="Nat. Plants">
        <title>The Aegilops tauschii genome reveals multiple impacts of transposons.</title>
        <authorList>
            <person name="Zhao G."/>
            <person name="Zou C."/>
            <person name="Li K."/>
            <person name="Wang K."/>
            <person name="Li T."/>
            <person name="Gao L."/>
            <person name="Zhang X."/>
            <person name="Wang H."/>
            <person name="Yang Z."/>
            <person name="Liu X."/>
            <person name="Jiang W."/>
            <person name="Mao L."/>
            <person name="Kong X."/>
            <person name="Jiao Y."/>
            <person name="Jia J."/>
        </authorList>
    </citation>
    <scope>NUCLEOTIDE SEQUENCE [LARGE SCALE GENOMIC DNA]</scope>
    <source>
        <strain evidence="2">cv. AL8/78</strain>
    </source>
</reference>
<accession>A0A453ARR5</accession>
<dbReference type="EnsemblPlants" id="AET2Gv20240300.1">
    <property type="protein sequence ID" value="AET2Gv20240300.1"/>
    <property type="gene ID" value="AET2Gv20240300"/>
</dbReference>
<reference evidence="1" key="5">
    <citation type="journal article" date="2021" name="G3 (Bethesda)">
        <title>Aegilops tauschii genome assembly Aet v5.0 features greater sequence contiguity and improved annotation.</title>
        <authorList>
            <person name="Wang L."/>
            <person name="Zhu T."/>
            <person name="Rodriguez J.C."/>
            <person name="Deal K.R."/>
            <person name="Dubcovsky J."/>
            <person name="McGuire P.E."/>
            <person name="Lux T."/>
            <person name="Spannagl M."/>
            <person name="Mayer K.F.X."/>
            <person name="Baldrich P."/>
            <person name="Meyers B.C."/>
            <person name="Huo N."/>
            <person name="Gu Y.Q."/>
            <person name="Zhou H."/>
            <person name="Devos K.M."/>
            <person name="Bennetzen J.L."/>
            <person name="Unver T."/>
            <person name="Budak H."/>
            <person name="Gulick P.J."/>
            <person name="Galiba G."/>
            <person name="Kalapos B."/>
            <person name="Nelson D.R."/>
            <person name="Li P."/>
            <person name="You F.M."/>
            <person name="Luo M.C."/>
            <person name="Dvorak J."/>
        </authorList>
    </citation>
    <scope>NUCLEOTIDE SEQUENCE [LARGE SCALE GENOMIC DNA]</scope>
    <source>
        <strain evidence="1">cv. AL8/78</strain>
    </source>
</reference>
<keyword evidence="2" id="KW-1185">Reference proteome</keyword>